<dbReference type="SUPFAM" id="SSF53448">
    <property type="entry name" value="Nucleotide-diphospho-sugar transferases"/>
    <property type="match status" value="1"/>
</dbReference>
<proteinExistence type="predicted"/>
<protein>
    <recommendedName>
        <fullName evidence="3">Glycosyl transferase</fullName>
    </recommendedName>
</protein>
<sequence>MKVGGFTFVRNAIRFDYPIVEAIQSILPLCDELVVAVGKSEDDTLGLIRGIASPKLRVVETVWDDSLREGGRVLAVETDKAFAALSPDVDWALYIQGDEVLHEAGLPAVEAAMRRHLDDRRVDGLLFDWLHFYGSYDYVAEATRWYRREVRVIRRDPAIFSYRDAQGFRRRPNEKLRVKPSGGTIHHYGYVRPPKAMQDKVRSFNRLWHDDSWLERNVSSADAFDYGQVDAVRRFEGTHPEVMRRRIAAMNWTFDRDLSRNRWSGKDRLKLAVERLTGWRPGEYKNYRLV</sequence>
<evidence type="ECO:0000313" key="1">
    <source>
        <dbReference type="EMBL" id="BDG03920.1"/>
    </source>
</evidence>
<keyword evidence="2" id="KW-1185">Reference proteome</keyword>
<evidence type="ECO:0008006" key="3">
    <source>
        <dbReference type="Google" id="ProtNLM"/>
    </source>
</evidence>
<gene>
    <name evidence="1" type="ORF">AMOR_29160</name>
</gene>
<accession>A0ABN6MSH2</accession>
<name>A0ABN6MSH2_9BACT</name>
<dbReference type="RefSeq" id="WP_248352295.1">
    <property type="nucleotide sequence ID" value="NZ_AP025591.1"/>
</dbReference>
<organism evidence="1 2">
    <name type="scientific">Anaeromyxobacter oryzae</name>
    <dbReference type="NCBI Taxonomy" id="2918170"/>
    <lineage>
        <taxon>Bacteria</taxon>
        <taxon>Pseudomonadati</taxon>
        <taxon>Myxococcota</taxon>
        <taxon>Myxococcia</taxon>
        <taxon>Myxococcales</taxon>
        <taxon>Cystobacterineae</taxon>
        <taxon>Anaeromyxobacteraceae</taxon>
        <taxon>Anaeromyxobacter</taxon>
    </lineage>
</organism>
<dbReference type="EMBL" id="AP025591">
    <property type="protein sequence ID" value="BDG03920.1"/>
    <property type="molecule type" value="Genomic_DNA"/>
</dbReference>
<evidence type="ECO:0000313" key="2">
    <source>
        <dbReference type="Proteomes" id="UP001162891"/>
    </source>
</evidence>
<dbReference type="Proteomes" id="UP001162891">
    <property type="component" value="Chromosome"/>
</dbReference>
<dbReference type="InterPro" id="IPR029044">
    <property type="entry name" value="Nucleotide-diphossugar_trans"/>
</dbReference>
<reference evidence="2" key="1">
    <citation type="journal article" date="2022" name="Int. J. Syst. Evol. Microbiol.">
        <title>Anaeromyxobacter oryzae sp. nov., Anaeromyxobacter diazotrophicus sp. nov. and Anaeromyxobacter paludicola sp. nov., isolated from paddy soils.</title>
        <authorList>
            <person name="Itoh H."/>
            <person name="Xu Z."/>
            <person name="Mise K."/>
            <person name="Masuda Y."/>
            <person name="Ushijima N."/>
            <person name="Hayakawa C."/>
            <person name="Shiratori Y."/>
            <person name="Senoo K."/>
        </authorList>
    </citation>
    <scope>NUCLEOTIDE SEQUENCE [LARGE SCALE GENOMIC DNA]</scope>
    <source>
        <strain evidence="2">Red232</strain>
    </source>
</reference>